<dbReference type="eggNOG" id="COG3040">
    <property type="taxonomic scope" value="Bacteria"/>
</dbReference>
<evidence type="ECO:0000313" key="15">
    <source>
        <dbReference type="EMBL" id="ACN17881.1"/>
    </source>
</evidence>
<evidence type="ECO:0000256" key="1">
    <source>
        <dbReference type="ARBA" id="ARBA00004442"/>
    </source>
</evidence>
<gene>
    <name evidence="15" type="primary">blc</name>
    <name evidence="15" type="ordered locus">HRM2_48330</name>
</gene>
<sequence>MKKLSILFLLFLLGCAGIPENITPVGNFKIERYLGRWYEIARLDHSFERGLTQVTADYTFRDDGGVSVLNRGFSVELDSWKEAEGKAYFVKGADQGYLKVSFWGPFYGSYIVFELDHENYQYSLVCGPSKSYLWVLARSPIIPERIKSTLLEQAAASGFDINKLIFVDHTESLDSNSAGARIPAADSQQ</sequence>
<dbReference type="PANTHER" id="PTHR10612">
    <property type="entry name" value="APOLIPOPROTEIN D"/>
    <property type="match status" value="1"/>
</dbReference>
<dbReference type="CDD" id="cd19438">
    <property type="entry name" value="lipocalin_Blc-like"/>
    <property type="match status" value="1"/>
</dbReference>
<dbReference type="EMBL" id="CP001087">
    <property type="protein sequence ID" value="ACN17881.1"/>
    <property type="molecule type" value="Genomic_DNA"/>
</dbReference>
<evidence type="ECO:0000256" key="3">
    <source>
        <dbReference type="ARBA" id="ARBA00006889"/>
    </source>
</evidence>
<keyword evidence="8" id="KW-0564">Palmitate</keyword>
<dbReference type="PROSITE" id="PS00213">
    <property type="entry name" value="LIPOCALIN"/>
    <property type="match status" value="1"/>
</dbReference>
<evidence type="ECO:0000256" key="6">
    <source>
        <dbReference type="ARBA" id="ARBA00023121"/>
    </source>
</evidence>
<evidence type="ECO:0000256" key="10">
    <source>
        <dbReference type="ARBA" id="ARBA00023288"/>
    </source>
</evidence>
<comment type="similarity">
    <text evidence="3 13">Belongs to the calycin superfamily. Lipocalin family.</text>
</comment>
<evidence type="ECO:0000256" key="5">
    <source>
        <dbReference type="ARBA" id="ARBA00022729"/>
    </source>
</evidence>
<proteinExistence type="inferred from homology"/>
<dbReference type="GO" id="GO:0009279">
    <property type="term" value="C:cell outer membrane"/>
    <property type="evidence" value="ECO:0007669"/>
    <property type="project" value="UniProtKB-SubCell"/>
</dbReference>
<dbReference type="InterPro" id="IPR000566">
    <property type="entry name" value="Lipocln_cytosolic_FA-bd_dom"/>
</dbReference>
<evidence type="ECO:0000256" key="7">
    <source>
        <dbReference type="ARBA" id="ARBA00023136"/>
    </source>
</evidence>
<dbReference type="HOGENOM" id="CLU_068449_3_1_7"/>
<dbReference type="SUPFAM" id="SSF50814">
    <property type="entry name" value="Lipocalins"/>
    <property type="match status" value="1"/>
</dbReference>
<keyword evidence="7" id="KW-0472">Membrane</keyword>
<dbReference type="InterPro" id="IPR047202">
    <property type="entry name" value="Lipocalin_Blc-like_dom"/>
</dbReference>
<evidence type="ECO:0000256" key="11">
    <source>
        <dbReference type="ARBA" id="ARBA00057024"/>
    </source>
</evidence>
<comment type="subcellular location">
    <subcellularLocation>
        <location evidence="1">Cell outer membrane</location>
    </subcellularLocation>
    <subcellularLocation>
        <location evidence="2">Membrane</location>
        <topology evidence="2">Lipid-anchor</topology>
    </subcellularLocation>
</comment>
<evidence type="ECO:0000256" key="8">
    <source>
        <dbReference type="ARBA" id="ARBA00023139"/>
    </source>
</evidence>
<dbReference type="Gene3D" id="2.40.128.20">
    <property type="match status" value="1"/>
</dbReference>
<keyword evidence="10" id="KW-0449">Lipoprotein</keyword>
<evidence type="ECO:0000256" key="4">
    <source>
        <dbReference type="ARBA" id="ARBA00011738"/>
    </source>
</evidence>
<organism evidence="15 16">
    <name type="scientific">Desulforapulum autotrophicum (strain ATCC 43914 / DSM 3382 / VKM B-1955 / HRM2)</name>
    <name type="common">Desulfobacterium autotrophicum</name>
    <dbReference type="NCBI Taxonomy" id="177437"/>
    <lineage>
        <taxon>Bacteria</taxon>
        <taxon>Pseudomonadati</taxon>
        <taxon>Thermodesulfobacteriota</taxon>
        <taxon>Desulfobacteria</taxon>
        <taxon>Desulfobacterales</taxon>
        <taxon>Desulfobacteraceae</taxon>
        <taxon>Desulforapulum</taxon>
    </lineage>
</organism>
<dbReference type="PRINTS" id="PR01171">
    <property type="entry name" value="BCTLIPOCALIN"/>
</dbReference>
<evidence type="ECO:0000256" key="13">
    <source>
        <dbReference type="PIRNR" id="PIRNR036893"/>
    </source>
</evidence>
<comment type="function">
    <text evidence="11">Involved in the storage or transport of lipids necessary for membrane maintenance under stressful conditions. Displays a binding preference for lysophospholipids.</text>
</comment>
<accession>C0QID7</accession>
<reference evidence="15 16" key="1">
    <citation type="journal article" date="2009" name="Environ. Microbiol.">
        <title>Genome sequence of Desulfobacterium autotrophicum HRM2, a marine sulfate reducer oxidizing organic carbon completely to carbon dioxide.</title>
        <authorList>
            <person name="Strittmatter A.W."/>
            <person name="Liesegang H."/>
            <person name="Rabus R."/>
            <person name="Decker I."/>
            <person name="Amann J."/>
            <person name="Andres S."/>
            <person name="Henne A."/>
            <person name="Fricke W.F."/>
            <person name="Martinez-Arias R."/>
            <person name="Bartels D."/>
            <person name="Goesmann A."/>
            <person name="Krause L."/>
            <person name="Puehler A."/>
            <person name="Klenk H.P."/>
            <person name="Richter M."/>
            <person name="Schuler M."/>
            <person name="Gloeckner F.O."/>
            <person name="Meyerdierks A."/>
            <person name="Gottschalk G."/>
            <person name="Amann R."/>
        </authorList>
    </citation>
    <scope>NUCLEOTIDE SEQUENCE [LARGE SCALE GENOMIC DNA]</scope>
    <source>
        <strain evidence="16">ATCC 43914 / DSM 3382 / HRM2</strain>
    </source>
</reference>
<evidence type="ECO:0000313" key="16">
    <source>
        <dbReference type="Proteomes" id="UP000000442"/>
    </source>
</evidence>
<keyword evidence="16" id="KW-1185">Reference proteome</keyword>
<dbReference type="PROSITE" id="PS51257">
    <property type="entry name" value="PROKAR_LIPOPROTEIN"/>
    <property type="match status" value="1"/>
</dbReference>
<dbReference type="OrthoDB" id="9793905at2"/>
<keyword evidence="6" id="KW-0446">Lipid-binding</keyword>
<dbReference type="RefSeq" id="WP_015906588.1">
    <property type="nucleotide sequence ID" value="NC_012108.1"/>
</dbReference>
<dbReference type="KEGG" id="dat:HRM2_48330"/>
<dbReference type="STRING" id="177437.HRM2_48330"/>
<dbReference type="InterPro" id="IPR002446">
    <property type="entry name" value="Lipocalin_bac"/>
</dbReference>
<comment type="subunit">
    <text evidence="4">Homodimer.</text>
</comment>
<dbReference type="InterPro" id="IPR022272">
    <property type="entry name" value="Lipocalin_CS"/>
</dbReference>
<dbReference type="Pfam" id="PF08212">
    <property type="entry name" value="Lipocalin_2"/>
    <property type="match status" value="1"/>
</dbReference>
<feature type="domain" description="Lipocalin/cytosolic fatty-acid binding" evidence="14">
    <location>
        <begin position="29"/>
        <end position="167"/>
    </location>
</feature>
<dbReference type="FunFam" id="2.40.128.20:FF:000002">
    <property type="entry name" value="Outer membrane lipoprotein Blc"/>
    <property type="match status" value="1"/>
</dbReference>
<name>C0QID7_DESAH</name>
<dbReference type="GO" id="GO:0008289">
    <property type="term" value="F:lipid binding"/>
    <property type="evidence" value="ECO:0007669"/>
    <property type="project" value="UniProtKB-KW"/>
</dbReference>
<keyword evidence="5" id="KW-0732">Signal</keyword>
<dbReference type="PANTHER" id="PTHR10612:SF34">
    <property type="entry name" value="APOLIPOPROTEIN D"/>
    <property type="match status" value="1"/>
</dbReference>
<dbReference type="PIRSF" id="PIRSF036893">
    <property type="entry name" value="Lipocalin_ApoD"/>
    <property type="match status" value="1"/>
</dbReference>
<evidence type="ECO:0000256" key="2">
    <source>
        <dbReference type="ARBA" id="ARBA00004635"/>
    </source>
</evidence>
<dbReference type="InterPro" id="IPR012674">
    <property type="entry name" value="Calycin"/>
</dbReference>
<evidence type="ECO:0000259" key="14">
    <source>
        <dbReference type="Pfam" id="PF08212"/>
    </source>
</evidence>
<dbReference type="AlphaFoldDB" id="C0QID7"/>
<dbReference type="Proteomes" id="UP000000442">
    <property type="component" value="Chromosome"/>
</dbReference>
<protein>
    <recommendedName>
        <fullName evidence="12">Outer membrane lipoprotein Blc</fullName>
    </recommendedName>
</protein>
<evidence type="ECO:0000256" key="12">
    <source>
        <dbReference type="ARBA" id="ARBA00071217"/>
    </source>
</evidence>
<keyword evidence="9" id="KW-0998">Cell outer membrane</keyword>
<dbReference type="InterPro" id="IPR022271">
    <property type="entry name" value="Lipocalin_ApoD"/>
</dbReference>
<dbReference type="GO" id="GO:0006950">
    <property type="term" value="P:response to stress"/>
    <property type="evidence" value="ECO:0007669"/>
    <property type="project" value="UniProtKB-ARBA"/>
</dbReference>
<evidence type="ECO:0000256" key="9">
    <source>
        <dbReference type="ARBA" id="ARBA00023237"/>
    </source>
</evidence>